<dbReference type="EMBL" id="CP018477">
    <property type="protein sequence ID" value="ASV76692.1"/>
    <property type="molecule type" value="Genomic_DNA"/>
</dbReference>
<reference evidence="2 3" key="1">
    <citation type="journal article" name="Front. Microbiol.">
        <title>Sugar Metabolism of the First Thermophilic Planctomycete Thermogutta terrifontis: Comparative Genomic and Transcriptomic Approaches.</title>
        <authorList>
            <person name="Elcheninov A.G."/>
            <person name="Menzel P."/>
            <person name="Gudbergsdottir S.R."/>
            <person name="Slesarev A.I."/>
            <person name="Kadnikov V.V."/>
            <person name="Krogh A."/>
            <person name="Bonch-Osmolovskaya E.A."/>
            <person name="Peng X."/>
            <person name="Kublanov I.V."/>
        </authorList>
    </citation>
    <scope>NUCLEOTIDE SEQUENCE [LARGE SCALE GENOMIC DNA]</scope>
    <source>
        <strain evidence="2 3">R1</strain>
    </source>
</reference>
<feature type="compositionally biased region" description="Basic and acidic residues" evidence="1">
    <location>
        <begin position="837"/>
        <end position="848"/>
    </location>
</feature>
<dbReference type="OrthoDB" id="221287at2"/>
<feature type="compositionally biased region" description="Polar residues" evidence="1">
    <location>
        <begin position="885"/>
        <end position="894"/>
    </location>
</feature>
<evidence type="ECO:0000256" key="1">
    <source>
        <dbReference type="SAM" id="MobiDB-lite"/>
    </source>
</evidence>
<dbReference type="RefSeq" id="WP_095416423.1">
    <property type="nucleotide sequence ID" value="NZ_CP018477.1"/>
</dbReference>
<dbReference type="KEGG" id="ttf:THTE_4091"/>
<feature type="region of interest" description="Disordered" evidence="1">
    <location>
        <begin position="809"/>
        <end position="856"/>
    </location>
</feature>
<feature type="region of interest" description="Disordered" evidence="1">
    <location>
        <begin position="869"/>
        <end position="902"/>
    </location>
</feature>
<organism evidence="2 3">
    <name type="scientific">Thermogutta terrifontis</name>
    <dbReference type="NCBI Taxonomy" id="1331910"/>
    <lineage>
        <taxon>Bacteria</taxon>
        <taxon>Pseudomonadati</taxon>
        <taxon>Planctomycetota</taxon>
        <taxon>Planctomycetia</taxon>
        <taxon>Pirellulales</taxon>
        <taxon>Thermoguttaceae</taxon>
        <taxon>Thermogutta</taxon>
    </lineage>
</organism>
<name>A0A286RL79_9BACT</name>
<proteinExistence type="predicted"/>
<dbReference type="Proteomes" id="UP000215086">
    <property type="component" value="Chromosome"/>
</dbReference>
<keyword evidence="3" id="KW-1185">Reference proteome</keyword>
<accession>A0A286RL79</accession>
<evidence type="ECO:0000313" key="3">
    <source>
        <dbReference type="Proteomes" id="UP000215086"/>
    </source>
</evidence>
<dbReference type="AlphaFoldDB" id="A0A286RL79"/>
<sequence>MHRQLLGLMLTAGIWLLPKFPVQAAELRTEAYVGQPFGVGKIEMDLIPQQLPRPLGLEGVLLEDAEHRVFYPVIAGPPLGGFFAEMVGSVPRMTIYFLFRGEQPLDVSIGTRPPQLVRIIPRTDPRGYERALRGWWREYAQPPGLFESKPDYPPLVAQYLRLMLSQRLGLKPPQTASESWEAWFREQLGLMLSSEPLRLRIMEARFLSPQVFEGTANQPLPSPWDEQPPPAVDVPQDVVVEPLATHVPVESLYIRFGSFNNFLWIQDTLARWGGDIQNLVALRSLNYAISRRIEEQLVLRQSALSRLLGETIVADVAIVGFDLHFHEGAAFGLLFQARNNALFQANLMQQRQERLKKGGVREENLTILNRAVSYLSSEDGAVRSYYVTDGDFHLVTTSRKLVERFLEASAGRGRLADSAEFRLARAIFPVSRRDTAFIYLSREFFRNLTGPAYRIETQRRLQALADMDMVELALLAAACEGHAFDTIEELVTHGYLPNRFGPRADGSRTVIENGIVRDSLRGERGHFVPIADIRVEQASPQEVQLYREFLAHYTTQWQRLDPVIVAIQRESVAANRERIIVDARVTPLAKENYENLVAKMGPPDKYELAPIEGELGRFEISLSRGRLFGGLYDIVPPLDIVDGRVVPTGRIRDILIGYLGTTGELGVLGKINQTFSTRPDANGYSRGLFGLWRREMQGVTVFSFQPEVLTAVTNQLRWQETEREAHVRVFLGDLSHARITPLLNRFVYWRTMQTSLGNLRFLRDLEQQLRVPGKECKRVAEFLFDAELRCPLGGEYVYQPDEFGIPRWTSTSFADGKPLPPMSGIDPTSGEPPSAGPRREVLRERRDTSVQQPLPAVNRVAEFVRSRLGNTLNQRESETPEADQVSGSQKSPSGDSKADSKEPFLAPPLNWFRGLEGNAIITQEAITAHLEILMEHAPSR</sequence>
<gene>
    <name evidence="2" type="ORF">THTE_4091</name>
</gene>
<evidence type="ECO:0000313" key="2">
    <source>
        <dbReference type="EMBL" id="ASV76692.1"/>
    </source>
</evidence>
<protein>
    <submittedName>
        <fullName evidence="2">Uncharacterized protein</fullName>
    </submittedName>
</protein>